<dbReference type="InterPro" id="IPR029753">
    <property type="entry name" value="D-isomer_DH_CS"/>
</dbReference>
<dbReference type="InterPro" id="IPR050418">
    <property type="entry name" value="D-iso_2-hydroxyacid_DH_PdxB"/>
</dbReference>
<dbReference type="FunFam" id="3.40.50.720:FF:000203">
    <property type="entry name" value="D-3-phosphoglycerate dehydrogenase (SerA)"/>
    <property type="match status" value="1"/>
</dbReference>
<reference evidence="7 8" key="1">
    <citation type="submission" date="2018-08" db="EMBL/GenBank/DDBJ databases">
        <title>A genome reference for cultivated species of the human gut microbiota.</title>
        <authorList>
            <person name="Zou Y."/>
            <person name="Xue W."/>
            <person name="Luo G."/>
        </authorList>
    </citation>
    <scope>NUCLEOTIDE SEQUENCE [LARGE SCALE GENOMIC DNA]</scope>
    <source>
        <strain evidence="7 8">AM25-1</strain>
    </source>
</reference>
<name>A0A414PTB5_FUSMR</name>
<dbReference type="PROSITE" id="PS00670">
    <property type="entry name" value="D_2_HYDROXYACID_DH_2"/>
    <property type="match status" value="1"/>
</dbReference>
<dbReference type="SUPFAM" id="SSF51735">
    <property type="entry name" value="NAD(P)-binding Rossmann-fold domains"/>
    <property type="match status" value="1"/>
</dbReference>
<evidence type="ECO:0000259" key="6">
    <source>
        <dbReference type="Pfam" id="PF02826"/>
    </source>
</evidence>
<dbReference type="InterPro" id="IPR029752">
    <property type="entry name" value="D-isomer_DH_CS1"/>
</dbReference>
<dbReference type="EMBL" id="QRHL01000012">
    <property type="protein sequence ID" value="RHF71808.1"/>
    <property type="molecule type" value="Genomic_DNA"/>
</dbReference>
<dbReference type="PANTHER" id="PTHR43761">
    <property type="entry name" value="D-ISOMER SPECIFIC 2-HYDROXYACID DEHYDROGENASE FAMILY PROTEIN (AFU_ORTHOLOGUE AFUA_1G13630)"/>
    <property type="match status" value="1"/>
</dbReference>
<evidence type="ECO:0000259" key="5">
    <source>
        <dbReference type="Pfam" id="PF00389"/>
    </source>
</evidence>
<dbReference type="InterPro" id="IPR006140">
    <property type="entry name" value="D-isomer_DH_NAD-bd"/>
</dbReference>
<organism evidence="7 8">
    <name type="scientific">Fusobacterium mortiferum</name>
    <dbReference type="NCBI Taxonomy" id="850"/>
    <lineage>
        <taxon>Bacteria</taxon>
        <taxon>Fusobacteriati</taxon>
        <taxon>Fusobacteriota</taxon>
        <taxon>Fusobacteriia</taxon>
        <taxon>Fusobacteriales</taxon>
        <taxon>Fusobacteriaceae</taxon>
        <taxon>Fusobacterium</taxon>
    </lineage>
</organism>
<feature type="domain" description="D-isomer specific 2-hydroxyacid dehydrogenase NAD-binding" evidence="6">
    <location>
        <begin position="107"/>
        <end position="282"/>
    </location>
</feature>
<dbReference type="PROSITE" id="PS00671">
    <property type="entry name" value="D_2_HYDROXYACID_DH_3"/>
    <property type="match status" value="1"/>
</dbReference>
<dbReference type="RefSeq" id="WP_118126220.1">
    <property type="nucleotide sequence ID" value="NZ_CAEUHP010000001.1"/>
</dbReference>
<dbReference type="CDD" id="cd12162">
    <property type="entry name" value="2-Hacid_dh_4"/>
    <property type="match status" value="1"/>
</dbReference>
<comment type="similarity">
    <text evidence="1 4">Belongs to the D-isomer specific 2-hydroxyacid dehydrogenase family.</text>
</comment>
<proteinExistence type="inferred from homology"/>
<dbReference type="GO" id="GO:0051287">
    <property type="term" value="F:NAD binding"/>
    <property type="evidence" value="ECO:0007669"/>
    <property type="project" value="InterPro"/>
</dbReference>
<accession>A0A414PTB5</accession>
<protein>
    <submittedName>
        <fullName evidence="7">D-2-hydroxyacid dehydrogenase</fullName>
    </submittedName>
</protein>
<dbReference type="PROSITE" id="PS00065">
    <property type="entry name" value="D_2_HYDROXYACID_DH_1"/>
    <property type="match status" value="1"/>
</dbReference>
<evidence type="ECO:0000256" key="3">
    <source>
        <dbReference type="ARBA" id="ARBA00023027"/>
    </source>
</evidence>
<keyword evidence="2 4" id="KW-0560">Oxidoreductase</keyword>
<keyword evidence="3" id="KW-0520">NAD</keyword>
<evidence type="ECO:0000313" key="7">
    <source>
        <dbReference type="EMBL" id="RHF71808.1"/>
    </source>
</evidence>
<evidence type="ECO:0000313" key="8">
    <source>
        <dbReference type="Proteomes" id="UP000284676"/>
    </source>
</evidence>
<gene>
    <name evidence="7" type="ORF">DW663_07925</name>
</gene>
<evidence type="ECO:0000256" key="1">
    <source>
        <dbReference type="ARBA" id="ARBA00005854"/>
    </source>
</evidence>
<sequence>MKIVVLDGYTENPGDLSWEWLKKYGEVEIYDRTPEELVYERSKDAEVIITNKVPFNRERVERLPKLKYIGITAAGYNIIDIEAVKEKNIIVTNTPNYGSKVVAQMVFAHLLEITNNVGLHSKSVKDGEWSEKLDFCYWKKPIISLEGKTIGILGYGNIGKEVEKIALAFGMKILIYDRKNLNIDNQVTLEEILKRSDVISLHLPLTEETYRLINKETIEKMKKDVILINTSRGPLVDETDLLEAIKSGKIYGVGLDVLRNEPPQKDSELLKNDRINITPHIAWAAIEARQNIMKIAEENLKNYLNGKVINNIY</sequence>
<comment type="caution">
    <text evidence="7">The sequence shown here is derived from an EMBL/GenBank/DDBJ whole genome shotgun (WGS) entry which is preliminary data.</text>
</comment>
<dbReference type="Gene3D" id="3.40.50.720">
    <property type="entry name" value="NAD(P)-binding Rossmann-like Domain"/>
    <property type="match status" value="2"/>
</dbReference>
<dbReference type="InterPro" id="IPR006139">
    <property type="entry name" value="D-isomer_2_OHA_DH_cat_dom"/>
</dbReference>
<dbReference type="SUPFAM" id="SSF52283">
    <property type="entry name" value="Formate/glycerate dehydrogenase catalytic domain-like"/>
    <property type="match status" value="1"/>
</dbReference>
<dbReference type="Proteomes" id="UP000284676">
    <property type="component" value="Unassembled WGS sequence"/>
</dbReference>
<evidence type="ECO:0000256" key="4">
    <source>
        <dbReference type="RuleBase" id="RU003719"/>
    </source>
</evidence>
<feature type="domain" description="D-isomer specific 2-hydroxyacid dehydrogenase catalytic" evidence="5">
    <location>
        <begin position="17"/>
        <end position="311"/>
    </location>
</feature>
<dbReference type="InterPro" id="IPR036291">
    <property type="entry name" value="NAD(P)-bd_dom_sf"/>
</dbReference>
<evidence type="ECO:0000256" key="2">
    <source>
        <dbReference type="ARBA" id="ARBA00023002"/>
    </source>
</evidence>
<dbReference type="GO" id="GO:0016616">
    <property type="term" value="F:oxidoreductase activity, acting on the CH-OH group of donors, NAD or NADP as acceptor"/>
    <property type="evidence" value="ECO:0007669"/>
    <property type="project" value="InterPro"/>
</dbReference>
<dbReference type="AlphaFoldDB" id="A0A414PTB5"/>
<dbReference type="Pfam" id="PF00389">
    <property type="entry name" value="2-Hacid_dh"/>
    <property type="match status" value="1"/>
</dbReference>
<dbReference type="PANTHER" id="PTHR43761:SF1">
    <property type="entry name" value="D-ISOMER SPECIFIC 2-HYDROXYACID DEHYDROGENASE CATALYTIC DOMAIN-CONTAINING PROTEIN-RELATED"/>
    <property type="match status" value="1"/>
</dbReference>
<dbReference type="Pfam" id="PF02826">
    <property type="entry name" value="2-Hacid_dh_C"/>
    <property type="match status" value="1"/>
</dbReference>